<proteinExistence type="predicted"/>
<keyword evidence="2" id="KW-1133">Transmembrane helix</keyword>
<evidence type="ECO:0008006" key="7">
    <source>
        <dbReference type="Google" id="ProtNLM"/>
    </source>
</evidence>
<dbReference type="Proteomes" id="UP000078546">
    <property type="component" value="Unassembled WGS sequence"/>
</dbReference>
<evidence type="ECO:0000256" key="1">
    <source>
        <dbReference type="SAM" id="MobiDB-lite"/>
    </source>
</evidence>
<feature type="region of interest" description="Disordered" evidence="1">
    <location>
        <begin position="513"/>
        <end position="532"/>
    </location>
</feature>
<feature type="transmembrane region" description="Helical" evidence="2">
    <location>
        <begin position="1076"/>
        <end position="1098"/>
    </location>
</feature>
<reference evidence="4" key="1">
    <citation type="submission" date="2016-05" db="EMBL/GenBank/DDBJ databases">
        <authorList>
            <person name="Lavstsen T."/>
            <person name="Jespersen J.S."/>
        </authorList>
    </citation>
    <scope>NUCLEOTIDE SEQUENCE [LARGE SCALE GENOMIC DNA]</scope>
</reference>
<keyword evidence="2" id="KW-0472">Membrane</keyword>
<gene>
    <name evidence="4" type="ORF">POVCU1_060670</name>
    <name evidence="3" type="ORF">POVCU2_0051300</name>
</gene>
<feature type="transmembrane region" description="Helical" evidence="2">
    <location>
        <begin position="1015"/>
        <end position="1040"/>
    </location>
</feature>
<dbReference type="EMBL" id="FLQV01001978">
    <property type="protein sequence ID" value="SBT00539.1"/>
    <property type="molecule type" value="Genomic_DNA"/>
</dbReference>
<accession>A0A1A8X7F3</accession>
<evidence type="ECO:0000313" key="4">
    <source>
        <dbReference type="EMBL" id="SBT00539.1"/>
    </source>
</evidence>
<dbReference type="EMBL" id="FLQU01000667">
    <property type="protein sequence ID" value="SBS88932.1"/>
    <property type="molecule type" value="Genomic_DNA"/>
</dbReference>
<evidence type="ECO:0000313" key="5">
    <source>
        <dbReference type="Proteomes" id="UP000078546"/>
    </source>
</evidence>
<dbReference type="Proteomes" id="UP000078560">
    <property type="component" value="Unassembled WGS sequence"/>
</dbReference>
<sequence>MDSWESSACKDIDELVHIANVVKDEDGEDNTNGKNSELICANEQKPTVKNVHIRDFDGYIRHITKINTLSDVHNPNGNQKDIHHFEEMLRNPHEHIKVEEKNWKHSTGFSVNYKELDIYYKRKYDVVIDEISKWNIATICRSQEQVRGGEGENGYLKGSVCPCAGEHYAYLYEDLDTIEKSMHKLICEEFSTYFCITTVLKNLKEEIENLHDKISCVNRYIELLRDTIMNTIHLSKYNQMKKRCIKKYLVFKKFLKFQKIVKRLKIYIETRNFHYCLFIINELLYIYNYSKEVTSYIYIKKYFSNVNIHHLIVRLFENVIFLFCFHSFCFLFGQKKRRCNYIRDITKERVKYYQGGDNIYCRDTNNRIDTLSPIGNLNKFHRRDKRKKRIIYFLHKENKKFLLHYYRRISRFVKCRNKREKERIISHFFVSKGLKFPLQMSIKRERNRYNKNIAILNGLFTPMLLFNGLFSHLKHFCRNRNYINYFVGNAFYESISEVVDVAHAGSAKSAGSIRSAGSAKRSGRDGSNEHDWHSEKFHADDRTVELSSGKLSLTEEESNQSFSKKVSSKCTCINRVNVFYDVAVVRKCREQSVLPFFGRHVKKDLYVRIGHFSIKHFQLFLNRFYNRIKCAYNNIKEWMAFLVSKTIVCISNKSYITYVKRYFPFILIYKESVLFLMERKKTLKKVIHLLLKYWKWYKTLQHILFTTFLKKIKGVFDQRENHDMHLSVKQIVSLFGTILPILSFVHKKGKKLWKSFFHRVFYVYYKCCNVSTGDHSNELSSLIGVPKRRIINKMGFLPFGKGIIPYIREKWEKSTFRVTKRTSLLRKFKRTKWWKMGKMGKIWEPTNSRGCSSDSSDRNRRNRNRNRNRDQGRGSSGNSHPKDECIRSVEKAFLHPSLTKRRGKYRFIVLAEKLKKWERTFCKSKTCDIPAVDEIWYIKKTFYYLKKEAIVVINNFYEFKNIQMKKSIEIEKWEIVNDIPFEINVQMKNLLAIHNNYKNKVCLNDNFYYMTNNSITFLLILLQCTNYILSLPFISNVIVLKIFKLYDKCFYYDIFHYILNGHAVTSNNVSRITIKILALVMNHVDFGFCLLLRIYALFRCIARQFIRQRRTNRKEKNGDFNYNGMLSLSHNQRACFNSSILKEKKGATLIQTNDNCQMVGNKLFMENKKEGIPKSEERKKIARSTNKVVTTQRQKESTQSFYSNNIIQSDKKKEKKLQQNIPTIAEEVHMKPKKERKKKLKHNFDDILSNEEMKAHVHTLKNTFPAFKKSLKLFNAQNAYLPVYLLLPSKRQYIYYEKRFKHTLQKLLILKKKLAQKIVDLLSTRFDYYANIWLASDNLIKNEHVNSGSYECDILPYGMQLLSTCKVLSIFLCEEDTKNIFCELFQDIANRFKLRINILRGRNKYKQIIDRLLNDNFVEKSELPEIDKLILYYYHFELNEKIIPIINKNVGDKIVIDITNVLVILYKIPFLFDVIENFLTDFLQICRSLWYITINPFVLLKRYRK</sequence>
<organism evidence="4 5">
    <name type="scientific">Plasmodium ovale curtisi</name>
    <dbReference type="NCBI Taxonomy" id="864141"/>
    <lineage>
        <taxon>Eukaryota</taxon>
        <taxon>Sar</taxon>
        <taxon>Alveolata</taxon>
        <taxon>Apicomplexa</taxon>
        <taxon>Aconoidasida</taxon>
        <taxon>Haemosporida</taxon>
        <taxon>Plasmodiidae</taxon>
        <taxon>Plasmodium</taxon>
        <taxon>Plasmodium (Plasmodium)</taxon>
    </lineage>
</organism>
<name>A0A1A8X7F3_PLAOA</name>
<keyword evidence="2" id="KW-0812">Transmembrane</keyword>
<feature type="compositionally biased region" description="Basic and acidic residues" evidence="1">
    <location>
        <begin position="522"/>
        <end position="532"/>
    </location>
</feature>
<evidence type="ECO:0000256" key="2">
    <source>
        <dbReference type="SAM" id="Phobius"/>
    </source>
</evidence>
<reference evidence="5 6" key="2">
    <citation type="submission" date="2016-05" db="EMBL/GenBank/DDBJ databases">
        <authorList>
            <person name="Naeem Raeece"/>
        </authorList>
    </citation>
    <scope>NUCLEOTIDE SEQUENCE [LARGE SCALE GENOMIC DNA]</scope>
</reference>
<evidence type="ECO:0000313" key="6">
    <source>
        <dbReference type="Proteomes" id="UP000078560"/>
    </source>
</evidence>
<feature type="region of interest" description="Disordered" evidence="1">
    <location>
        <begin position="844"/>
        <end position="883"/>
    </location>
</feature>
<evidence type="ECO:0000313" key="3">
    <source>
        <dbReference type="EMBL" id="SBS88932.1"/>
    </source>
</evidence>
<feature type="transmembrane region" description="Helical" evidence="2">
    <location>
        <begin position="310"/>
        <end position="333"/>
    </location>
</feature>
<feature type="transmembrane region" description="Helical" evidence="2">
    <location>
        <begin position="453"/>
        <end position="473"/>
    </location>
</feature>
<protein>
    <recommendedName>
        <fullName evidence="7">Vacuolar protein sorting-associated protein 54 C-terminal domain-containing protein</fullName>
    </recommendedName>
</protein>